<dbReference type="InterPro" id="IPR036179">
    <property type="entry name" value="Ig-like_dom_sf"/>
</dbReference>
<organism evidence="2 3">
    <name type="scientific">Loxostege sticticalis</name>
    <name type="common">Beet webworm moth</name>
    <dbReference type="NCBI Taxonomy" id="481309"/>
    <lineage>
        <taxon>Eukaryota</taxon>
        <taxon>Metazoa</taxon>
        <taxon>Ecdysozoa</taxon>
        <taxon>Arthropoda</taxon>
        <taxon>Hexapoda</taxon>
        <taxon>Insecta</taxon>
        <taxon>Pterygota</taxon>
        <taxon>Neoptera</taxon>
        <taxon>Endopterygota</taxon>
        <taxon>Lepidoptera</taxon>
        <taxon>Glossata</taxon>
        <taxon>Ditrysia</taxon>
        <taxon>Pyraloidea</taxon>
        <taxon>Crambidae</taxon>
        <taxon>Pyraustinae</taxon>
        <taxon>Loxostege</taxon>
    </lineage>
</organism>
<reference evidence="2 3" key="1">
    <citation type="submission" date="2024-06" db="EMBL/GenBank/DDBJ databases">
        <title>A chromosome-level genome assembly of beet webworm, Loxostege sticticalis.</title>
        <authorList>
            <person name="Zhang Y."/>
        </authorList>
    </citation>
    <scope>NUCLEOTIDE SEQUENCE [LARGE SCALE GENOMIC DNA]</scope>
    <source>
        <strain evidence="2">AQ028</strain>
        <tissue evidence="2">Male pupae</tissue>
    </source>
</reference>
<feature type="signal peptide" evidence="1">
    <location>
        <begin position="1"/>
        <end position="22"/>
    </location>
</feature>
<evidence type="ECO:0008006" key="4">
    <source>
        <dbReference type="Google" id="ProtNLM"/>
    </source>
</evidence>
<accession>A0ABD0SUG8</accession>
<comment type="caution">
    <text evidence="2">The sequence shown here is derived from an EMBL/GenBank/DDBJ whole genome shotgun (WGS) entry which is preliminary data.</text>
</comment>
<dbReference type="EMBL" id="JBEDNZ010000015">
    <property type="protein sequence ID" value="KAL0829378.1"/>
    <property type="molecule type" value="Genomic_DNA"/>
</dbReference>
<keyword evidence="1" id="KW-0732">Signal</keyword>
<dbReference type="Proteomes" id="UP001549921">
    <property type="component" value="Unassembled WGS sequence"/>
</dbReference>
<sequence>MASEMKIPIVTILAFLLSLVKATQVEITQEWKPDFGWEVTCSWNLYMNDTLQSVNLSKNKQQFFIFRPETQYGNLRKTNTWDLVESVMKVDCLEAVDSGIKGKCVLSLEPQVPPRRDFTFGCEVSGERPYFRMGQREVTVEALVPPSKAVMNVMTPESGPASLNCSTSGLPAPNIIWTVDDQKVPPNFHGVPVWNATSKLWDVWSSFTPQPEALHRVQCTPEVKKGNQLVRGLASQYNDAYRIVLDGTMIIFSALATLLL</sequence>
<gene>
    <name evidence="2" type="ORF">ABMA28_004154</name>
</gene>
<dbReference type="InterPro" id="IPR013783">
    <property type="entry name" value="Ig-like_fold"/>
</dbReference>
<evidence type="ECO:0000256" key="1">
    <source>
        <dbReference type="SAM" id="SignalP"/>
    </source>
</evidence>
<dbReference type="AlphaFoldDB" id="A0ABD0SUG8"/>
<evidence type="ECO:0000313" key="2">
    <source>
        <dbReference type="EMBL" id="KAL0829378.1"/>
    </source>
</evidence>
<evidence type="ECO:0000313" key="3">
    <source>
        <dbReference type="Proteomes" id="UP001549921"/>
    </source>
</evidence>
<feature type="chain" id="PRO_5044782404" description="Ig-like domain-containing protein" evidence="1">
    <location>
        <begin position="23"/>
        <end position="260"/>
    </location>
</feature>
<proteinExistence type="predicted"/>
<dbReference type="SUPFAM" id="SSF48726">
    <property type="entry name" value="Immunoglobulin"/>
    <property type="match status" value="1"/>
</dbReference>
<protein>
    <recommendedName>
        <fullName evidence="4">Ig-like domain-containing protein</fullName>
    </recommendedName>
</protein>
<name>A0ABD0SUG8_LOXSC</name>
<dbReference type="Gene3D" id="2.60.40.10">
    <property type="entry name" value="Immunoglobulins"/>
    <property type="match status" value="1"/>
</dbReference>